<comment type="caution">
    <text evidence="13">The sequence shown here is derived from an EMBL/GenBank/DDBJ whole genome shotgun (WGS) entry which is preliminary data.</text>
</comment>
<evidence type="ECO:0000256" key="8">
    <source>
        <dbReference type="ARBA" id="ARBA00023306"/>
    </source>
</evidence>
<sequence length="382" mass="40318">MSMPKKTFLIACGGTGGHLSPGIALAEGLVARGYSATLLISRKKVDSRLAEKYPHLTFLRVPGSPLSLNPVRFAKFVFTQAHGFAYCANLVRRERPVGIVGFGGFTSAGIVLAGSLLGVPVALHEANRVPGRAVRVLSMVARRVYLPPGAHLSRHSLAVQRTMGLPVRKEIVRIPVAGARAQLGLDPQRPVIAVLGGSQGASSLNTWARDHAAAFAQVGVQVYCVTGLGKSGAETIENPSRHGEAVRTIFSPFCDRMGALLSAADLVVSRAGAGTIAELIRCATPAVLIPYPHAADNHQLANARLFEQQGGGIIVGETAMDTLAREVGDIIFNDGLLRKFRENLQRMDRANSLDILLDDLEALAGLSEPKAPAQPQAEGGAA</sequence>
<feature type="binding site" evidence="10">
    <location>
        <position position="299"/>
    </location>
    <ligand>
        <name>UDP-N-acetyl-alpha-D-glucosamine</name>
        <dbReference type="ChEBI" id="CHEBI:57705"/>
    </ligand>
</feature>
<evidence type="ECO:0000256" key="9">
    <source>
        <dbReference type="ARBA" id="ARBA00023316"/>
    </source>
</evidence>
<comment type="pathway">
    <text evidence="10">Cell wall biogenesis; peptidoglycan biosynthesis.</text>
</comment>
<comment type="function">
    <text evidence="10">Cell wall formation. Catalyzes the transfer of a GlcNAc subunit on undecaprenyl-pyrophosphoryl-MurNAc-pentapeptide (lipid intermediate I) to form undecaprenyl-pyrophosphoryl-MurNAc-(pentapeptide)GlcNAc (lipid intermediate II).</text>
</comment>
<dbReference type="GO" id="GO:0051991">
    <property type="term" value="F:UDP-N-acetyl-D-glucosamine:N-acetylmuramoyl-L-alanyl-D-glutamyl-meso-2,6-diaminopimelyl-D-alanyl-D-alanine-diphosphoundecaprenol 4-beta-N-acetylglucosaminlytransferase activity"/>
    <property type="evidence" value="ECO:0007669"/>
    <property type="project" value="RHEA"/>
</dbReference>
<keyword evidence="4 10" id="KW-0808">Transferase</keyword>
<evidence type="ECO:0000259" key="12">
    <source>
        <dbReference type="Pfam" id="PF04101"/>
    </source>
</evidence>
<feature type="binding site" evidence="10">
    <location>
        <position position="168"/>
    </location>
    <ligand>
        <name>UDP-N-acetyl-alpha-D-glucosamine</name>
        <dbReference type="ChEBI" id="CHEBI:57705"/>
    </ligand>
</feature>
<keyword evidence="5 10" id="KW-0133">Cell shape</keyword>
<dbReference type="GO" id="GO:0050511">
    <property type="term" value="F:undecaprenyldiphospho-muramoylpentapeptide beta-N-acetylglucosaminyltransferase activity"/>
    <property type="evidence" value="ECO:0007669"/>
    <property type="project" value="UniProtKB-UniRule"/>
</dbReference>
<keyword evidence="1 10" id="KW-1003">Cell membrane</keyword>
<name>A0A178INS3_9BACT</name>
<evidence type="ECO:0000256" key="3">
    <source>
        <dbReference type="ARBA" id="ARBA00022676"/>
    </source>
</evidence>
<dbReference type="PANTHER" id="PTHR21015:SF22">
    <property type="entry name" value="GLYCOSYLTRANSFERASE"/>
    <property type="match status" value="1"/>
</dbReference>
<comment type="similarity">
    <text evidence="10">Belongs to the glycosyltransferase 28 family. MurG subfamily.</text>
</comment>
<evidence type="ECO:0000256" key="6">
    <source>
        <dbReference type="ARBA" id="ARBA00022984"/>
    </source>
</evidence>
<feature type="binding site" evidence="10">
    <location>
        <position position="127"/>
    </location>
    <ligand>
        <name>UDP-N-acetyl-alpha-D-glucosamine</name>
        <dbReference type="ChEBI" id="CHEBI:57705"/>
    </ligand>
</feature>
<dbReference type="InterPro" id="IPR004276">
    <property type="entry name" value="GlycoTrans_28_N"/>
</dbReference>
<keyword evidence="2 10" id="KW-0132">Cell division</keyword>
<dbReference type="Proteomes" id="UP000078486">
    <property type="component" value="Unassembled WGS sequence"/>
</dbReference>
<evidence type="ECO:0000313" key="13">
    <source>
        <dbReference type="EMBL" id="OAM91482.1"/>
    </source>
</evidence>
<organism evidence="13 14">
    <name type="scientific">Termitidicoccus mucosus</name>
    <dbReference type="NCBI Taxonomy" id="1184151"/>
    <lineage>
        <taxon>Bacteria</taxon>
        <taxon>Pseudomonadati</taxon>
        <taxon>Verrucomicrobiota</taxon>
        <taxon>Opitutia</taxon>
        <taxon>Opitutales</taxon>
        <taxon>Opitutaceae</taxon>
        <taxon>Termitidicoccus</taxon>
    </lineage>
</organism>
<dbReference type="OrthoDB" id="9808936at2"/>
<evidence type="ECO:0000256" key="4">
    <source>
        <dbReference type="ARBA" id="ARBA00022679"/>
    </source>
</evidence>
<dbReference type="GO" id="GO:0005975">
    <property type="term" value="P:carbohydrate metabolic process"/>
    <property type="evidence" value="ECO:0007669"/>
    <property type="project" value="InterPro"/>
</dbReference>
<dbReference type="Pfam" id="PF04101">
    <property type="entry name" value="Glyco_tran_28_C"/>
    <property type="match status" value="1"/>
</dbReference>
<dbReference type="STRING" id="1184151.AW736_03235"/>
<keyword evidence="9 10" id="KW-0961">Cell wall biogenesis/degradation</keyword>
<dbReference type="GO" id="GO:0051301">
    <property type="term" value="P:cell division"/>
    <property type="evidence" value="ECO:0007669"/>
    <property type="project" value="UniProtKB-KW"/>
</dbReference>
<evidence type="ECO:0000256" key="10">
    <source>
        <dbReference type="HAMAP-Rule" id="MF_00033"/>
    </source>
</evidence>
<protein>
    <recommendedName>
        <fullName evidence="10">UDP-N-acetylglucosamine--N-acetylmuramyl-(pentapeptide) pyrophosphoryl-undecaprenol N-acetylglucosamine transferase</fullName>
        <ecNumber evidence="10">2.4.1.227</ecNumber>
    </recommendedName>
    <alternativeName>
        <fullName evidence="10">Undecaprenyl-PP-MurNAc-pentapeptide-UDPGlcNAc GlcNAc transferase</fullName>
    </alternativeName>
</protein>
<dbReference type="EMBL" id="LRRQ01000027">
    <property type="protein sequence ID" value="OAM91482.1"/>
    <property type="molecule type" value="Genomic_DNA"/>
</dbReference>
<evidence type="ECO:0000256" key="5">
    <source>
        <dbReference type="ARBA" id="ARBA00022960"/>
    </source>
</evidence>
<dbReference type="Gene3D" id="3.40.50.2000">
    <property type="entry name" value="Glycogen Phosphorylase B"/>
    <property type="match status" value="2"/>
</dbReference>
<dbReference type="InterPro" id="IPR007235">
    <property type="entry name" value="Glyco_trans_28_C"/>
</dbReference>
<feature type="binding site" evidence="10">
    <location>
        <begin position="15"/>
        <end position="17"/>
    </location>
    <ligand>
        <name>UDP-N-acetyl-alpha-D-glucosamine</name>
        <dbReference type="ChEBI" id="CHEBI:57705"/>
    </ligand>
</feature>
<feature type="domain" description="Glycosyl transferase family 28 C-terminal" evidence="12">
    <location>
        <begin position="191"/>
        <end position="333"/>
    </location>
</feature>
<dbReference type="UniPathway" id="UPA00219"/>
<accession>A0A178INS3</accession>
<evidence type="ECO:0000256" key="7">
    <source>
        <dbReference type="ARBA" id="ARBA00023136"/>
    </source>
</evidence>
<comment type="caution">
    <text evidence="10">Lacks conserved residue(s) required for the propagation of feature annotation.</text>
</comment>
<evidence type="ECO:0000256" key="1">
    <source>
        <dbReference type="ARBA" id="ARBA00022475"/>
    </source>
</evidence>
<dbReference type="PANTHER" id="PTHR21015">
    <property type="entry name" value="UDP-N-ACETYLGLUCOSAMINE--N-ACETYLMURAMYL-(PENTAPEPTIDE) PYROPHOSPHORYL-UNDECAPRENOL N-ACETYLGLUCOSAMINE TRANSFERASE 1"/>
    <property type="match status" value="1"/>
</dbReference>
<dbReference type="GO" id="GO:0005886">
    <property type="term" value="C:plasma membrane"/>
    <property type="evidence" value="ECO:0007669"/>
    <property type="project" value="UniProtKB-SubCell"/>
</dbReference>
<dbReference type="Pfam" id="PF03033">
    <property type="entry name" value="Glyco_transf_28"/>
    <property type="match status" value="1"/>
</dbReference>
<dbReference type="RefSeq" id="WP_068768830.1">
    <property type="nucleotide sequence ID" value="NZ_CP109796.1"/>
</dbReference>
<feature type="binding site" evidence="10">
    <location>
        <position position="198"/>
    </location>
    <ligand>
        <name>UDP-N-acetyl-alpha-D-glucosamine</name>
        <dbReference type="ChEBI" id="CHEBI:57705"/>
    </ligand>
</feature>
<dbReference type="GO" id="GO:0009252">
    <property type="term" value="P:peptidoglycan biosynthetic process"/>
    <property type="evidence" value="ECO:0007669"/>
    <property type="project" value="UniProtKB-UniRule"/>
</dbReference>
<feature type="domain" description="Glycosyltransferase family 28 N-terminal" evidence="11">
    <location>
        <begin position="9"/>
        <end position="145"/>
    </location>
</feature>
<dbReference type="HAMAP" id="MF_00033">
    <property type="entry name" value="MurG"/>
    <property type="match status" value="1"/>
</dbReference>
<dbReference type="GO" id="GO:0008360">
    <property type="term" value="P:regulation of cell shape"/>
    <property type="evidence" value="ECO:0007669"/>
    <property type="project" value="UniProtKB-KW"/>
</dbReference>
<keyword evidence="7 10" id="KW-0472">Membrane</keyword>
<comment type="subcellular location">
    <subcellularLocation>
        <location evidence="10">Cell membrane</location>
        <topology evidence="10">Peripheral membrane protein</topology>
        <orientation evidence="10">Cytoplasmic side</orientation>
    </subcellularLocation>
</comment>
<evidence type="ECO:0000313" key="14">
    <source>
        <dbReference type="Proteomes" id="UP000078486"/>
    </source>
</evidence>
<reference evidence="13 14" key="1">
    <citation type="submission" date="2016-01" db="EMBL/GenBank/DDBJ databases">
        <title>High potential of lignocellulose degradation of a new Verrucomicrobia species.</title>
        <authorList>
            <person name="Wang Y."/>
            <person name="Shi Y."/>
            <person name="Qiu Z."/>
            <person name="Liu S."/>
            <person name="Yang H."/>
        </authorList>
    </citation>
    <scope>NUCLEOTIDE SEQUENCE [LARGE SCALE GENOMIC DNA]</scope>
    <source>
        <strain evidence="13 14">TSB47</strain>
    </source>
</reference>
<dbReference type="EC" id="2.4.1.227" evidence="10"/>
<evidence type="ECO:0000256" key="2">
    <source>
        <dbReference type="ARBA" id="ARBA00022618"/>
    </source>
</evidence>
<dbReference type="GO" id="GO:0071555">
    <property type="term" value="P:cell wall organization"/>
    <property type="evidence" value="ECO:0007669"/>
    <property type="project" value="UniProtKB-KW"/>
</dbReference>
<keyword evidence="14" id="KW-1185">Reference proteome</keyword>
<dbReference type="InterPro" id="IPR006009">
    <property type="entry name" value="GlcNAc_MurG"/>
</dbReference>
<proteinExistence type="inferred from homology"/>
<dbReference type="SUPFAM" id="SSF53756">
    <property type="entry name" value="UDP-Glycosyltransferase/glycogen phosphorylase"/>
    <property type="match status" value="1"/>
</dbReference>
<comment type="catalytic activity">
    <reaction evidence="10">
        <text>di-trans,octa-cis-undecaprenyl diphospho-N-acetyl-alpha-D-muramoyl-L-alanyl-D-glutamyl-meso-2,6-diaminopimeloyl-D-alanyl-D-alanine + UDP-N-acetyl-alpha-D-glucosamine = di-trans,octa-cis-undecaprenyl diphospho-[N-acetyl-alpha-D-glucosaminyl-(1-&gt;4)]-N-acetyl-alpha-D-muramoyl-L-alanyl-D-glutamyl-meso-2,6-diaminopimeloyl-D-alanyl-D-alanine + UDP + H(+)</text>
        <dbReference type="Rhea" id="RHEA:31227"/>
        <dbReference type="ChEBI" id="CHEBI:15378"/>
        <dbReference type="ChEBI" id="CHEBI:57705"/>
        <dbReference type="ChEBI" id="CHEBI:58223"/>
        <dbReference type="ChEBI" id="CHEBI:61387"/>
        <dbReference type="ChEBI" id="CHEBI:61388"/>
        <dbReference type="EC" id="2.4.1.227"/>
    </reaction>
</comment>
<keyword evidence="3 10" id="KW-0328">Glycosyltransferase</keyword>
<keyword evidence="8 10" id="KW-0131">Cell cycle</keyword>
<dbReference type="CDD" id="cd03785">
    <property type="entry name" value="GT28_MurG"/>
    <property type="match status" value="1"/>
</dbReference>
<gene>
    <name evidence="10" type="primary">murG</name>
    <name evidence="13" type="ORF">AW736_03235</name>
</gene>
<dbReference type="AlphaFoldDB" id="A0A178INS3"/>
<evidence type="ECO:0000259" key="11">
    <source>
        <dbReference type="Pfam" id="PF03033"/>
    </source>
</evidence>
<keyword evidence="6 10" id="KW-0573">Peptidoglycan synthesis</keyword>